<reference evidence="1 2" key="1">
    <citation type="journal article" date="2019" name="Int. J. Syst. Evol. Microbiol.">
        <title>The Global Catalogue of Microorganisms (GCM) 10K type strain sequencing project: providing services to taxonomists for standard genome sequencing and annotation.</title>
        <authorList>
            <consortium name="The Broad Institute Genomics Platform"/>
            <consortium name="The Broad Institute Genome Sequencing Center for Infectious Disease"/>
            <person name="Wu L."/>
            <person name="Ma J."/>
        </authorList>
    </citation>
    <scope>NUCLEOTIDE SEQUENCE [LARGE SCALE GENOMIC DNA]</scope>
    <source>
        <strain evidence="1 2">CGMCC 1.12543</strain>
    </source>
</reference>
<evidence type="ECO:0000313" key="2">
    <source>
        <dbReference type="Proteomes" id="UP001596099"/>
    </source>
</evidence>
<keyword evidence="2" id="KW-1185">Reference proteome</keyword>
<accession>A0ABD5RPD8</accession>
<dbReference type="Proteomes" id="UP001596099">
    <property type="component" value="Unassembled WGS sequence"/>
</dbReference>
<comment type="caution">
    <text evidence="1">The sequence shown here is derived from an EMBL/GenBank/DDBJ whole genome shotgun (WGS) entry which is preliminary data.</text>
</comment>
<proteinExistence type="predicted"/>
<organism evidence="1 2">
    <name type="scientific">Halomarina salina</name>
    <dbReference type="NCBI Taxonomy" id="1872699"/>
    <lineage>
        <taxon>Archaea</taxon>
        <taxon>Methanobacteriati</taxon>
        <taxon>Methanobacteriota</taxon>
        <taxon>Stenosarchaea group</taxon>
        <taxon>Halobacteria</taxon>
        <taxon>Halobacteriales</taxon>
        <taxon>Natronomonadaceae</taxon>
        <taxon>Halomarina</taxon>
    </lineage>
</organism>
<dbReference type="EMBL" id="JBHSQH010000001">
    <property type="protein sequence ID" value="MFC5972135.1"/>
    <property type="molecule type" value="Genomic_DNA"/>
</dbReference>
<name>A0ABD5RPD8_9EURY</name>
<dbReference type="AlphaFoldDB" id="A0ABD5RPD8"/>
<protein>
    <submittedName>
        <fullName evidence="1">Uncharacterized protein</fullName>
    </submittedName>
</protein>
<dbReference type="RefSeq" id="WP_247415185.1">
    <property type="nucleotide sequence ID" value="NZ_JALLGW010000001.1"/>
</dbReference>
<sequence length="138" mass="15612">MSDRFGVLFGQLKRLVGILVGPLRKDPDATKFDLAIPETHNTTIDGDTGWASRPSAWLACPRCGADIHQRDAREKIDCPRCVAVFPPAEFADLTLRRLQCPVCGDAMEHGIRHPNAFDVPEWATCHRCRYHWEFGHLF</sequence>
<gene>
    <name evidence="1" type="ORF">ACFPYI_12415</name>
</gene>
<evidence type="ECO:0000313" key="1">
    <source>
        <dbReference type="EMBL" id="MFC5972135.1"/>
    </source>
</evidence>